<keyword evidence="2" id="KW-1185">Reference proteome</keyword>
<reference evidence="1 2" key="1">
    <citation type="journal article" date="2022" name="Plant J.">
        <title>Chromosome-level genome of Camellia lanceoleosa provides a valuable resource for understanding genome evolution and self-incompatibility.</title>
        <authorList>
            <person name="Gong W."/>
            <person name="Xiao S."/>
            <person name="Wang L."/>
            <person name="Liao Z."/>
            <person name="Chang Y."/>
            <person name="Mo W."/>
            <person name="Hu G."/>
            <person name="Li W."/>
            <person name="Zhao G."/>
            <person name="Zhu H."/>
            <person name="Hu X."/>
            <person name="Ji K."/>
            <person name="Xiang X."/>
            <person name="Song Q."/>
            <person name="Yuan D."/>
            <person name="Jin S."/>
            <person name="Zhang L."/>
        </authorList>
    </citation>
    <scope>NUCLEOTIDE SEQUENCE [LARGE SCALE GENOMIC DNA]</scope>
    <source>
        <strain evidence="1">SQ_2022a</strain>
    </source>
</reference>
<dbReference type="EMBL" id="CM045768">
    <property type="protein sequence ID" value="KAI7984016.1"/>
    <property type="molecule type" value="Genomic_DNA"/>
</dbReference>
<gene>
    <name evidence="1" type="ORF">LOK49_LG15G02449</name>
</gene>
<accession>A0ACC0F7I0</accession>
<sequence>MEVDRRSLLEGPLGCARIKVRRTTTGVPARISIRWGDLRYTLPIWPEDGPAVELCATPEQRDCGLVKDHRDLVRLQGRDSCRDLVNGRYDLVRHGIRSGQRDLGKEKLRLNPSLRVGSNKAWVPKKNGVWATDVGPITIRPLDDQIRLDNNNFRLGLGDLGLVLKPSEENIGGPGPIITRPNVGPVGLQATESLAFGDFGPVLKPTQDCSGLTSPVAHIFQTLRRDLGSLQMGRFVNRTLSDLGRSKTSVAIPGDPTQEKGGSGPGLDDVQADSSSVAANTAVVSYPGDRTPEFGGSGFALADVHGIGLSAVDTAVVQLQSRDDAVLEGGDGGRLEFSVSSSVPSGRDLPLVVCPLASFTPDCIGDGCFDSPLGKLVDHSALDGLEMPSPEAVSEWVLSRIADVSRLLGVSFEGHEAEALRLFTAVEHSWRQGASPSKDMSAVGVHLACLALKKLKFMDLKGTMISWKYFLKNAEVLNKIALTFCLRFGSYYCGAEQSSWTFQVENLEESRRNHDFNVEASATFEEGERWRWRR</sequence>
<evidence type="ECO:0000313" key="2">
    <source>
        <dbReference type="Proteomes" id="UP001060215"/>
    </source>
</evidence>
<name>A0ACC0F7I0_9ERIC</name>
<proteinExistence type="predicted"/>
<protein>
    <submittedName>
        <fullName evidence="1">Uncharacterized protein</fullName>
    </submittedName>
</protein>
<organism evidence="1 2">
    <name type="scientific">Camellia lanceoleosa</name>
    <dbReference type="NCBI Taxonomy" id="1840588"/>
    <lineage>
        <taxon>Eukaryota</taxon>
        <taxon>Viridiplantae</taxon>
        <taxon>Streptophyta</taxon>
        <taxon>Embryophyta</taxon>
        <taxon>Tracheophyta</taxon>
        <taxon>Spermatophyta</taxon>
        <taxon>Magnoliopsida</taxon>
        <taxon>eudicotyledons</taxon>
        <taxon>Gunneridae</taxon>
        <taxon>Pentapetalae</taxon>
        <taxon>asterids</taxon>
        <taxon>Ericales</taxon>
        <taxon>Theaceae</taxon>
        <taxon>Camellia</taxon>
    </lineage>
</organism>
<evidence type="ECO:0000313" key="1">
    <source>
        <dbReference type="EMBL" id="KAI7984016.1"/>
    </source>
</evidence>
<comment type="caution">
    <text evidence="1">The sequence shown here is derived from an EMBL/GenBank/DDBJ whole genome shotgun (WGS) entry which is preliminary data.</text>
</comment>
<dbReference type="Proteomes" id="UP001060215">
    <property type="component" value="Chromosome 11"/>
</dbReference>